<protein>
    <submittedName>
        <fullName evidence="1">Uncharacterized protein</fullName>
    </submittedName>
</protein>
<sequence length="195" mass="22191">MFEEAQETPPGAGTLPPKFSVQKVQDPVGSLQALSFLGSKRSGRGSPTHWRSCLRPLRWGLLYHVIQKIQTALFHKSEIFCFLYYPSQIHPWESTSSRTPSFSEEDRNCSILYRGHGNYIEQTTLSSRWVQPCPLTNLNLNLRAISQDWAHANWSSRTRVKIRSPVTHVAALVGAPRYTKITVQSLVRTRARSNQ</sequence>
<organism evidence="1 2">
    <name type="scientific">Phyllostomus discolor</name>
    <name type="common">pale spear-nosed bat</name>
    <dbReference type="NCBI Taxonomy" id="89673"/>
    <lineage>
        <taxon>Eukaryota</taxon>
        <taxon>Metazoa</taxon>
        <taxon>Chordata</taxon>
        <taxon>Craniata</taxon>
        <taxon>Vertebrata</taxon>
        <taxon>Euteleostomi</taxon>
        <taxon>Mammalia</taxon>
        <taxon>Eutheria</taxon>
        <taxon>Laurasiatheria</taxon>
        <taxon>Chiroptera</taxon>
        <taxon>Yangochiroptera</taxon>
        <taxon>Phyllostomidae</taxon>
        <taxon>Phyllostominae</taxon>
        <taxon>Phyllostomus</taxon>
    </lineage>
</organism>
<dbReference type="Proteomes" id="UP000664940">
    <property type="component" value="Unassembled WGS sequence"/>
</dbReference>
<proteinExistence type="predicted"/>
<reference evidence="1 2" key="1">
    <citation type="journal article" date="2020" name="Nature">
        <title>Six reference-quality genomes reveal evolution of bat adaptations.</title>
        <authorList>
            <person name="Jebb D."/>
            <person name="Huang Z."/>
            <person name="Pippel M."/>
            <person name="Hughes G.M."/>
            <person name="Lavrichenko K."/>
            <person name="Devanna P."/>
            <person name="Winkler S."/>
            <person name="Jermiin L.S."/>
            <person name="Skirmuntt E.C."/>
            <person name="Katzourakis A."/>
            <person name="Burkitt-Gray L."/>
            <person name="Ray D.A."/>
            <person name="Sullivan K.A.M."/>
            <person name="Roscito J.G."/>
            <person name="Kirilenko B.M."/>
            <person name="Davalos L.M."/>
            <person name="Corthals A.P."/>
            <person name="Power M.L."/>
            <person name="Jones G."/>
            <person name="Ransome R.D."/>
            <person name="Dechmann D.K.N."/>
            <person name="Locatelli A.G."/>
            <person name="Puechmaille S.J."/>
            <person name="Fedrigo O."/>
            <person name="Jarvis E.D."/>
            <person name="Hiller M."/>
            <person name="Vernes S.C."/>
            <person name="Myers E.W."/>
            <person name="Teeling E.C."/>
        </authorList>
    </citation>
    <scope>NUCLEOTIDE SEQUENCE [LARGE SCALE GENOMIC DNA]</scope>
    <source>
        <strain evidence="1">Bat1K_MPI-CBG_1</strain>
    </source>
</reference>
<dbReference type="EMBL" id="JABVXQ010000008">
    <property type="protein sequence ID" value="KAF6094738.1"/>
    <property type="molecule type" value="Genomic_DNA"/>
</dbReference>
<evidence type="ECO:0000313" key="2">
    <source>
        <dbReference type="Proteomes" id="UP000664940"/>
    </source>
</evidence>
<comment type="caution">
    <text evidence="1">The sequence shown here is derived from an EMBL/GenBank/DDBJ whole genome shotgun (WGS) entry which is preliminary data.</text>
</comment>
<gene>
    <name evidence="1" type="ORF">HJG60_011836</name>
</gene>
<dbReference type="AlphaFoldDB" id="A0A833ZL86"/>
<name>A0A833ZL86_9CHIR</name>
<evidence type="ECO:0000313" key="1">
    <source>
        <dbReference type="EMBL" id="KAF6094738.1"/>
    </source>
</evidence>
<accession>A0A833ZL86</accession>